<dbReference type="Proteomes" id="UP000637695">
    <property type="component" value="Unassembled WGS sequence"/>
</dbReference>
<reference evidence="2" key="1">
    <citation type="journal article" date="2014" name="Int. J. Syst. Evol. Microbiol.">
        <title>Complete genome sequence of Corynebacterium casei LMG S-19264T (=DSM 44701T), isolated from a smear-ripened cheese.</title>
        <authorList>
            <consortium name="US DOE Joint Genome Institute (JGI-PGF)"/>
            <person name="Walter F."/>
            <person name="Albersmeier A."/>
            <person name="Kalinowski J."/>
            <person name="Ruckert C."/>
        </authorList>
    </citation>
    <scope>NUCLEOTIDE SEQUENCE</scope>
    <source>
        <strain evidence="2">JCM 18487</strain>
    </source>
</reference>
<dbReference type="PROSITE" id="PS50880">
    <property type="entry name" value="TOPRIM"/>
    <property type="match status" value="1"/>
</dbReference>
<organism evidence="2 3">
    <name type="scientific">Alicyclobacillus cellulosilyticus</name>
    <dbReference type="NCBI Taxonomy" id="1003997"/>
    <lineage>
        <taxon>Bacteria</taxon>
        <taxon>Bacillati</taxon>
        <taxon>Bacillota</taxon>
        <taxon>Bacilli</taxon>
        <taxon>Bacillales</taxon>
        <taxon>Alicyclobacillaceae</taxon>
        <taxon>Alicyclobacillus</taxon>
    </lineage>
</organism>
<dbReference type="EMBL" id="BMOY01000016">
    <property type="protein sequence ID" value="GGJ05109.1"/>
    <property type="molecule type" value="Genomic_DNA"/>
</dbReference>
<feature type="domain" description="Toprim" evidence="1">
    <location>
        <begin position="20"/>
        <end position="108"/>
    </location>
</feature>
<gene>
    <name evidence="2" type="ORF">GCM10010885_12770</name>
</gene>
<dbReference type="CDD" id="cd01027">
    <property type="entry name" value="TOPRIM_RNase_M5_like"/>
    <property type="match status" value="1"/>
</dbReference>
<sequence>MGVRRSPARGYRAGSRASYRKVIIVEGKTDKERLLQILMEPVEIICTHGTVSYEWLERLADRLQDEEVYILVDADEPGMKLRSQLRRELPNARHLYTRKLYREVARTPMDHLARILYDAHFIIDESWLLDPGTHG</sequence>
<comment type="caution">
    <text evidence="2">The sequence shown here is derived from an EMBL/GenBank/DDBJ whole genome shotgun (WGS) entry which is preliminary data.</text>
</comment>
<dbReference type="Gene3D" id="3.40.1360.10">
    <property type="match status" value="1"/>
</dbReference>
<evidence type="ECO:0000313" key="3">
    <source>
        <dbReference type="Proteomes" id="UP000637695"/>
    </source>
</evidence>
<proteinExistence type="predicted"/>
<name>A0A917NKP4_9BACL</name>
<dbReference type="PANTHER" id="PTHR39156">
    <property type="entry name" value="RIBONUCLEASE M5"/>
    <property type="match status" value="1"/>
</dbReference>
<dbReference type="RefSeq" id="WP_188881884.1">
    <property type="nucleotide sequence ID" value="NZ_BMOY01000016.1"/>
</dbReference>
<reference evidence="2" key="2">
    <citation type="submission" date="2020-09" db="EMBL/GenBank/DDBJ databases">
        <authorList>
            <person name="Sun Q."/>
            <person name="Ohkuma M."/>
        </authorList>
    </citation>
    <scope>NUCLEOTIDE SEQUENCE</scope>
    <source>
        <strain evidence="2">JCM 18487</strain>
    </source>
</reference>
<protein>
    <submittedName>
        <fullName evidence="2">Toprim domain protein</fullName>
    </submittedName>
</protein>
<dbReference type="InterPro" id="IPR034141">
    <property type="entry name" value="TOPRIM_RNase_M5-like"/>
</dbReference>
<dbReference type="SUPFAM" id="SSF110455">
    <property type="entry name" value="Toprim domain"/>
    <property type="match status" value="1"/>
</dbReference>
<keyword evidence="3" id="KW-1185">Reference proteome</keyword>
<dbReference type="GO" id="GO:0043822">
    <property type="term" value="F:ribonuclease M5 activity"/>
    <property type="evidence" value="ECO:0007669"/>
    <property type="project" value="TreeGrafter"/>
</dbReference>
<dbReference type="SMART" id="SM00493">
    <property type="entry name" value="TOPRIM"/>
    <property type="match status" value="1"/>
</dbReference>
<accession>A0A917NKP4</accession>
<evidence type="ECO:0000313" key="2">
    <source>
        <dbReference type="EMBL" id="GGJ05109.1"/>
    </source>
</evidence>
<dbReference type="Pfam" id="PF01751">
    <property type="entry name" value="Toprim"/>
    <property type="match status" value="1"/>
</dbReference>
<dbReference type="PANTHER" id="PTHR39156:SF2">
    <property type="entry name" value="DNA PRIMASE (BACTERIAL TYPE) AND SMALL PRIMASE-LIKE PROTEINS"/>
    <property type="match status" value="1"/>
</dbReference>
<dbReference type="GO" id="GO:0006364">
    <property type="term" value="P:rRNA processing"/>
    <property type="evidence" value="ECO:0007669"/>
    <property type="project" value="TreeGrafter"/>
</dbReference>
<dbReference type="InterPro" id="IPR006171">
    <property type="entry name" value="TOPRIM_dom"/>
</dbReference>
<dbReference type="AlphaFoldDB" id="A0A917NKP4"/>
<evidence type="ECO:0000259" key="1">
    <source>
        <dbReference type="PROSITE" id="PS50880"/>
    </source>
</evidence>